<proteinExistence type="predicted"/>
<organism evidence="1 2">
    <name type="scientific">Solanum commersonii</name>
    <name type="common">Commerson's wild potato</name>
    <name type="synonym">Commerson's nightshade</name>
    <dbReference type="NCBI Taxonomy" id="4109"/>
    <lineage>
        <taxon>Eukaryota</taxon>
        <taxon>Viridiplantae</taxon>
        <taxon>Streptophyta</taxon>
        <taxon>Embryophyta</taxon>
        <taxon>Tracheophyta</taxon>
        <taxon>Spermatophyta</taxon>
        <taxon>Magnoliopsida</taxon>
        <taxon>eudicotyledons</taxon>
        <taxon>Gunneridae</taxon>
        <taxon>Pentapetalae</taxon>
        <taxon>asterids</taxon>
        <taxon>lamiids</taxon>
        <taxon>Solanales</taxon>
        <taxon>Solanaceae</taxon>
        <taxon>Solanoideae</taxon>
        <taxon>Solaneae</taxon>
        <taxon>Solanum</taxon>
    </lineage>
</organism>
<protein>
    <submittedName>
        <fullName evidence="1">Uncharacterized protein</fullName>
    </submittedName>
</protein>
<evidence type="ECO:0000313" key="1">
    <source>
        <dbReference type="EMBL" id="KAG5614574.1"/>
    </source>
</evidence>
<evidence type="ECO:0000313" key="2">
    <source>
        <dbReference type="Proteomes" id="UP000824120"/>
    </source>
</evidence>
<dbReference type="AlphaFoldDB" id="A0A9J5ZQV4"/>
<reference evidence="1 2" key="1">
    <citation type="submission" date="2020-09" db="EMBL/GenBank/DDBJ databases">
        <title>De no assembly of potato wild relative species, Solanum commersonii.</title>
        <authorList>
            <person name="Cho K."/>
        </authorList>
    </citation>
    <scope>NUCLEOTIDE SEQUENCE [LARGE SCALE GENOMIC DNA]</scope>
    <source>
        <strain evidence="1">LZ3.2</strain>
        <tissue evidence="1">Leaf</tissue>
    </source>
</reference>
<gene>
    <name evidence="1" type="ORF">H5410_014398</name>
</gene>
<accession>A0A9J5ZQV4</accession>
<name>A0A9J5ZQV4_SOLCO</name>
<dbReference type="Proteomes" id="UP000824120">
    <property type="component" value="Chromosome 3"/>
</dbReference>
<sequence length="231" mass="25649">MCGEQNRWCVMRANGEYQDAKMVNDKRENGGVIHEGRESWRGACRLVRDICSVINPHKDPFEEVKPLLRDLDFHVGGVPVDISLPPSAGFSMVPLRVTLGPSVEFDYRWDIVGVVPSEELAERHVIQLFSAERVSPTKANNQVTWNEKRSCSGIGSGSRDDFTCQHLCGEIRGVETSRLTRFPCLILGYAEGLRVPIGIVAELVHPLRRVDIGLIRDEKANVATASLRASG</sequence>
<keyword evidence="2" id="KW-1185">Reference proteome</keyword>
<comment type="caution">
    <text evidence="1">The sequence shown here is derived from an EMBL/GenBank/DDBJ whole genome shotgun (WGS) entry which is preliminary data.</text>
</comment>
<dbReference type="EMBL" id="JACXVP010000003">
    <property type="protein sequence ID" value="KAG5614574.1"/>
    <property type="molecule type" value="Genomic_DNA"/>
</dbReference>